<dbReference type="GO" id="GO:0006506">
    <property type="term" value="P:GPI anchor biosynthetic process"/>
    <property type="evidence" value="ECO:0007669"/>
    <property type="project" value="TreeGrafter"/>
</dbReference>
<comment type="subcellular location">
    <subcellularLocation>
        <location evidence="1 7">Endoplasmic reticulum membrane</location>
        <topology evidence="1 7">Multi-pass membrane protein</topology>
    </subcellularLocation>
</comment>
<evidence type="ECO:0000256" key="6">
    <source>
        <dbReference type="ARBA" id="ARBA00023136"/>
    </source>
</evidence>
<keyword evidence="4 7" id="KW-0256">Endoplasmic reticulum</keyword>
<evidence type="ECO:0000256" key="1">
    <source>
        <dbReference type="ARBA" id="ARBA00004477"/>
    </source>
</evidence>
<dbReference type="GO" id="GO:0005789">
    <property type="term" value="C:endoplasmic reticulum membrane"/>
    <property type="evidence" value="ECO:0007669"/>
    <property type="project" value="UniProtKB-SubCell"/>
</dbReference>
<dbReference type="InterPro" id="IPR013174">
    <property type="entry name" value="DPM3"/>
</dbReference>
<accession>A0A830HV97</accession>
<dbReference type="AlphaFoldDB" id="A0A830HV97"/>
<evidence type="ECO:0000256" key="2">
    <source>
        <dbReference type="ARBA" id="ARBA00010430"/>
    </source>
</evidence>
<dbReference type="Pfam" id="PF08285">
    <property type="entry name" value="DPM3"/>
    <property type="match status" value="1"/>
</dbReference>
<evidence type="ECO:0000256" key="3">
    <source>
        <dbReference type="ARBA" id="ARBA00022692"/>
    </source>
</evidence>
<comment type="caution">
    <text evidence="8">The sequence shown here is derived from an EMBL/GenBank/DDBJ whole genome shotgun (WGS) entry which is preliminary data.</text>
</comment>
<comment type="function">
    <text evidence="7">Stabilizer subunit of the dolichol-phosphate mannose (DPM) synthase complex; tethers catalytic subunit to the ER.</text>
</comment>
<keyword evidence="9" id="KW-1185">Reference proteome</keyword>
<keyword evidence="6 7" id="KW-0472">Membrane</keyword>
<dbReference type="PANTHER" id="PTHR16433:SF0">
    <property type="entry name" value="DOLICHOL-PHOSPHATE MANNOSYLTRANSFERASE SUBUNIT 3"/>
    <property type="match status" value="1"/>
</dbReference>
<comment type="pathway">
    <text evidence="7">Protein modification; protein glycosylation.</text>
</comment>
<evidence type="ECO:0000313" key="8">
    <source>
        <dbReference type="EMBL" id="GHP08819.1"/>
    </source>
</evidence>
<gene>
    <name evidence="8" type="ORF">PPROV_000755600</name>
</gene>
<keyword evidence="3 7" id="KW-0812">Transmembrane</keyword>
<proteinExistence type="inferred from homology"/>
<dbReference type="UniPathway" id="UPA00378"/>
<protein>
    <recommendedName>
        <fullName evidence="7">Dolichol-phosphate mannosyltransferase subunit 3</fullName>
    </recommendedName>
</protein>
<evidence type="ECO:0000313" key="9">
    <source>
        <dbReference type="Proteomes" id="UP000660262"/>
    </source>
</evidence>
<organism evidence="8 9">
    <name type="scientific">Pycnococcus provasolii</name>
    <dbReference type="NCBI Taxonomy" id="41880"/>
    <lineage>
        <taxon>Eukaryota</taxon>
        <taxon>Viridiplantae</taxon>
        <taxon>Chlorophyta</taxon>
        <taxon>Pseudoscourfieldiophyceae</taxon>
        <taxon>Pseudoscourfieldiales</taxon>
        <taxon>Pycnococcaceae</taxon>
        <taxon>Pycnococcus</taxon>
    </lineage>
</organism>
<comment type="similarity">
    <text evidence="2 7">Belongs to the DPM3 family.</text>
</comment>
<keyword evidence="5 7" id="KW-1133">Transmembrane helix</keyword>
<evidence type="ECO:0000256" key="7">
    <source>
        <dbReference type="RuleBase" id="RU365085"/>
    </source>
</evidence>
<feature type="transmembrane region" description="Helical" evidence="7">
    <location>
        <begin position="21"/>
        <end position="42"/>
    </location>
</feature>
<evidence type="ECO:0000256" key="5">
    <source>
        <dbReference type="ARBA" id="ARBA00022989"/>
    </source>
</evidence>
<sequence length="107" mass="11940">MASSISPHGAPLRFHKLVRSLVLVATLWLLAVFLISSSTWMLGNSSYRTVLLYLPVYLLVAFVCITGIRVGISIARFPNVPHEAAMLRDDFKRARNALREKGIPCDE</sequence>
<reference evidence="8" key="1">
    <citation type="submission" date="2020-10" db="EMBL/GenBank/DDBJ databases">
        <title>Unveiling of a novel bifunctional photoreceptor, Dualchrome1, isolated from a cosmopolitan green alga.</title>
        <authorList>
            <person name="Suzuki S."/>
            <person name="Kawachi M."/>
        </authorList>
    </citation>
    <scope>NUCLEOTIDE SEQUENCE</scope>
    <source>
        <strain evidence="8">NIES 2893</strain>
    </source>
</reference>
<dbReference type="PANTHER" id="PTHR16433">
    <property type="entry name" value="DOLICHOL-PHOSPHATE MANNOSYLTRANSFERASE SUBUNIT 3"/>
    <property type="match status" value="1"/>
</dbReference>
<comment type="subunit">
    <text evidence="7">Component of the dolichol-phosphate mannose (DPM) synthase complex.</text>
</comment>
<dbReference type="EMBL" id="BNJQ01000022">
    <property type="protein sequence ID" value="GHP08819.1"/>
    <property type="molecule type" value="Genomic_DNA"/>
</dbReference>
<evidence type="ECO:0000256" key="4">
    <source>
        <dbReference type="ARBA" id="ARBA00022824"/>
    </source>
</evidence>
<name>A0A830HV97_9CHLO</name>
<dbReference type="GO" id="GO:0033185">
    <property type="term" value="C:dolichol-phosphate-mannose synthase complex"/>
    <property type="evidence" value="ECO:0007669"/>
    <property type="project" value="TreeGrafter"/>
</dbReference>
<dbReference type="Proteomes" id="UP000660262">
    <property type="component" value="Unassembled WGS sequence"/>
</dbReference>
<feature type="transmembrane region" description="Helical" evidence="7">
    <location>
        <begin position="54"/>
        <end position="72"/>
    </location>
</feature>